<evidence type="ECO:0000313" key="2">
    <source>
        <dbReference type="EMBL" id="OAQ25480.1"/>
    </source>
</evidence>
<reference evidence="2 3" key="1">
    <citation type="submission" date="2016-05" db="EMBL/GenBank/DDBJ databases">
        <title>Genome sequencing reveals origins of a unique bacterial endosymbiosis in the earliest lineages of terrestrial Fungi.</title>
        <authorList>
            <consortium name="DOE Joint Genome Institute"/>
            <person name="Uehling J."/>
            <person name="Gryganskyi A."/>
            <person name="Hameed K."/>
            <person name="Tschaplinski T."/>
            <person name="Misztal P."/>
            <person name="Wu S."/>
            <person name="Desiro A."/>
            <person name="Vande Pol N."/>
            <person name="Du Z.-Y."/>
            <person name="Zienkiewicz A."/>
            <person name="Zienkiewicz K."/>
            <person name="Morin E."/>
            <person name="Tisserant E."/>
            <person name="Splivallo R."/>
            <person name="Hainaut M."/>
            <person name="Henrissat B."/>
            <person name="Ohm R."/>
            <person name="Kuo A."/>
            <person name="Yan J."/>
            <person name="Lipzen A."/>
            <person name="Nolan M."/>
            <person name="Labutti K."/>
            <person name="Barry K."/>
            <person name="Goldstein A."/>
            <person name="Labbe J."/>
            <person name="Schadt C."/>
            <person name="Tuskan G."/>
            <person name="Grigoriev I."/>
            <person name="Martin F."/>
            <person name="Vilgalys R."/>
            <person name="Bonito G."/>
        </authorList>
    </citation>
    <scope>NUCLEOTIDE SEQUENCE [LARGE SCALE GENOMIC DNA]</scope>
    <source>
        <strain evidence="2 3">AG-77</strain>
    </source>
</reference>
<dbReference type="EMBL" id="KV442078">
    <property type="protein sequence ID" value="OAQ25480.1"/>
    <property type="molecule type" value="Genomic_DNA"/>
</dbReference>
<evidence type="ECO:0000256" key="1">
    <source>
        <dbReference type="SAM" id="MobiDB-lite"/>
    </source>
</evidence>
<organism evidence="2 3">
    <name type="scientific">Linnemannia elongata AG-77</name>
    <dbReference type="NCBI Taxonomy" id="1314771"/>
    <lineage>
        <taxon>Eukaryota</taxon>
        <taxon>Fungi</taxon>
        <taxon>Fungi incertae sedis</taxon>
        <taxon>Mucoromycota</taxon>
        <taxon>Mortierellomycotina</taxon>
        <taxon>Mortierellomycetes</taxon>
        <taxon>Mortierellales</taxon>
        <taxon>Mortierellaceae</taxon>
        <taxon>Linnemannia</taxon>
    </lineage>
</organism>
<feature type="region of interest" description="Disordered" evidence="1">
    <location>
        <begin position="76"/>
        <end position="97"/>
    </location>
</feature>
<dbReference type="AlphaFoldDB" id="A0A197JJZ3"/>
<dbReference type="Proteomes" id="UP000078512">
    <property type="component" value="Unassembled WGS sequence"/>
</dbReference>
<sequence length="608" mass="69712">MNPLLLPEIIVIVGAHLTRSDTIVSFRVCTLWHAALEPLLYHDFILPSKQLKKTRAKKRKQRRAAMLPPQDFDFKCGQRAIGRDNNDTNKDNENKNKRRRLTIPVMERNAQHIRRLTTSSLQLLEYLSTTCCSLQMWTFFSHVDQRALFLIVINRMTLRSVRLVYPRPRPIGHDEINTMAMLFSIMDEQLTGLRELCLQNTRIEMHSAAGPPLVNLCRRRRGLHLDIRRFGVMNWPELSSLMGESQQQRQENSGARTVELDDNEGAWLRAPVPLVLDRLDRLTLNGIGHSLTLQLQLIRQCTNMTRLHWLSKAGLLEPSELGNIPFIGLHTLELGRFVSSEDNVMARMIELMPALEVLVADLGSFGVKAIKAVCDKENQARTNSVNGYGVQVCHLQEIVLTNQKDQSRMEQTDGLSNNRISTPLGDLLTHCRQLKKLALVGISREDVRTTTEWSCLATLEVLHLQFYDSRDSWKTGPSSPVVGIVDEEDEAEFKALLVHNVTRLKNIRILGLPGAIWMQLIRDVNKNKQVEQQRQPHKTTWSLLDLVTLQEIDVLLDKMSNPWGHGYRDVFEYLHSALRRMVPNLRRLSYDGEVNELLVDALRKPVER</sequence>
<accession>A0A197JJZ3</accession>
<dbReference type="OrthoDB" id="2203512at2759"/>
<proteinExistence type="predicted"/>
<dbReference type="Gene3D" id="3.80.10.10">
    <property type="entry name" value="Ribonuclease Inhibitor"/>
    <property type="match status" value="1"/>
</dbReference>
<keyword evidence="3" id="KW-1185">Reference proteome</keyword>
<feature type="compositionally biased region" description="Basic and acidic residues" evidence="1">
    <location>
        <begin position="76"/>
        <end position="95"/>
    </location>
</feature>
<gene>
    <name evidence="2" type="ORF">K457DRAFT_141131</name>
</gene>
<dbReference type="InterPro" id="IPR032675">
    <property type="entry name" value="LRR_dom_sf"/>
</dbReference>
<protein>
    <submittedName>
        <fullName evidence="2">Uncharacterized protein</fullName>
    </submittedName>
</protein>
<name>A0A197JJZ3_9FUNG</name>
<evidence type="ECO:0000313" key="3">
    <source>
        <dbReference type="Proteomes" id="UP000078512"/>
    </source>
</evidence>